<dbReference type="PROSITE" id="PS50010">
    <property type="entry name" value="DH_2"/>
    <property type="match status" value="1"/>
</dbReference>
<evidence type="ECO:0000313" key="3">
    <source>
        <dbReference type="WBParaSite" id="PSU_v2.g19663.t1"/>
    </source>
</evidence>
<name>A0A914YK09_9BILA</name>
<dbReference type="InterPro" id="IPR035899">
    <property type="entry name" value="DBL_dom_sf"/>
</dbReference>
<dbReference type="SUPFAM" id="SSF48065">
    <property type="entry name" value="DBL homology domain (DH-domain)"/>
    <property type="match status" value="1"/>
</dbReference>
<protein>
    <submittedName>
        <fullName evidence="3">DH domain-containing protein</fullName>
    </submittedName>
</protein>
<accession>A0A914YK09</accession>
<dbReference type="PANTHER" id="PTHR13217">
    <property type="entry name" value="PLECKSTRIN HOMOLOGY DOMAIN-CONTAINING FAMILY G MEMBER 7"/>
    <property type="match status" value="1"/>
</dbReference>
<dbReference type="Proteomes" id="UP000887577">
    <property type="component" value="Unplaced"/>
</dbReference>
<dbReference type="GO" id="GO:0005085">
    <property type="term" value="F:guanyl-nucleotide exchange factor activity"/>
    <property type="evidence" value="ECO:0007669"/>
    <property type="project" value="InterPro"/>
</dbReference>
<proteinExistence type="predicted"/>
<dbReference type="WBParaSite" id="PSU_v2.g19663.t1">
    <property type="protein sequence ID" value="PSU_v2.g19663.t1"/>
    <property type="gene ID" value="PSU_v2.g19663"/>
</dbReference>
<dbReference type="InterPro" id="IPR000219">
    <property type="entry name" value="DH_dom"/>
</dbReference>
<dbReference type="PANTHER" id="PTHR13217:SF6">
    <property type="entry name" value="PLECKSTRIN HOMOLOGY DOMAIN-CONTAINING FAMILY G MEMBER 7"/>
    <property type="match status" value="1"/>
</dbReference>
<dbReference type="SUPFAM" id="SSF50729">
    <property type="entry name" value="PH domain-like"/>
    <property type="match status" value="1"/>
</dbReference>
<feature type="domain" description="DH" evidence="1">
    <location>
        <begin position="1"/>
        <end position="62"/>
    </location>
</feature>
<dbReference type="InterPro" id="IPR040181">
    <property type="entry name" value="PKHG5/7"/>
</dbReference>
<dbReference type="InterPro" id="IPR011993">
    <property type="entry name" value="PH-like_dom_sf"/>
</dbReference>
<dbReference type="AlphaFoldDB" id="A0A914YK09"/>
<keyword evidence="2" id="KW-1185">Reference proteome</keyword>
<dbReference type="GO" id="GO:0007266">
    <property type="term" value="P:Rho protein signal transduction"/>
    <property type="evidence" value="ECO:0007669"/>
    <property type="project" value="TreeGrafter"/>
</dbReference>
<organism evidence="2 3">
    <name type="scientific">Panagrolaimus superbus</name>
    <dbReference type="NCBI Taxonomy" id="310955"/>
    <lineage>
        <taxon>Eukaryota</taxon>
        <taxon>Metazoa</taxon>
        <taxon>Ecdysozoa</taxon>
        <taxon>Nematoda</taxon>
        <taxon>Chromadorea</taxon>
        <taxon>Rhabditida</taxon>
        <taxon>Tylenchina</taxon>
        <taxon>Panagrolaimomorpha</taxon>
        <taxon>Panagrolaimoidea</taxon>
        <taxon>Panagrolaimidae</taxon>
        <taxon>Panagrolaimus</taxon>
    </lineage>
</organism>
<dbReference type="Gene3D" id="1.20.900.10">
    <property type="entry name" value="Dbl homology (DH) domain"/>
    <property type="match status" value="1"/>
</dbReference>
<dbReference type="Gene3D" id="2.30.29.30">
    <property type="entry name" value="Pleckstrin-homology domain (PH domain)/Phosphotyrosine-binding domain (PTB)"/>
    <property type="match status" value="1"/>
</dbReference>
<dbReference type="Pfam" id="PF00621">
    <property type="entry name" value="RhoGEF"/>
    <property type="match status" value="1"/>
</dbReference>
<evidence type="ECO:0000259" key="1">
    <source>
        <dbReference type="PROSITE" id="PS50010"/>
    </source>
</evidence>
<evidence type="ECO:0000313" key="2">
    <source>
        <dbReference type="Proteomes" id="UP000887577"/>
    </source>
</evidence>
<sequence length="143" mass="16949">MSDIRCGRLQLEDLLISPLQRITRLPILLKEILKYTEGFDEKSRLERVLETMNENLRSIDDSVQWLHNFERLQQLQNLVIWPSVLEMEPKTFIPDFLKGALSKQFCENLLAHPRRKLVHEGPLEFVENGRITDCYAFLFNDMF</sequence>
<reference evidence="3" key="1">
    <citation type="submission" date="2022-11" db="UniProtKB">
        <authorList>
            <consortium name="WormBaseParasite"/>
        </authorList>
    </citation>
    <scope>IDENTIFICATION</scope>
</reference>